<proteinExistence type="predicted"/>
<organism evidence="1 2">
    <name type="scientific">Paramecium octaurelia</name>
    <dbReference type="NCBI Taxonomy" id="43137"/>
    <lineage>
        <taxon>Eukaryota</taxon>
        <taxon>Sar</taxon>
        <taxon>Alveolata</taxon>
        <taxon>Ciliophora</taxon>
        <taxon>Intramacronucleata</taxon>
        <taxon>Oligohymenophorea</taxon>
        <taxon>Peniculida</taxon>
        <taxon>Parameciidae</taxon>
        <taxon>Paramecium</taxon>
    </lineage>
</organism>
<comment type="caution">
    <text evidence="1">The sequence shown here is derived from an EMBL/GenBank/DDBJ whole genome shotgun (WGS) entry which is preliminary data.</text>
</comment>
<keyword evidence="2" id="KW-1185">Reference proteome</keyword>
<dbReference type="OMA" id="CQVIESG"/>
<accession>A0A8S1T2D6</accession>
<evidence type="ECO:0000313" key="2">
    <source>
        <dbReference type="Proteomes" id="UP000683925"/>
    </source>
</evidence>
<dbReference type="PANTHER" id="PTHR33706:SF1">
    <property type="entry name" value="TPR REPEAT PROTEIN"/>
    <property type="match status" value="1"/>
</dbReference>
<dbReference type="AlphaFoldDB" id="A0A8S1T2D6"/>
<reference evidence="1" key="1">
    <citation type="submission" date="2021-01" db="EMBL/GenBank/DDBJ databases">
        <authorList>
            <consortium name="Genoscope - CEA"/>
            <person name="William W."/>
        </authorList>
    </citation>
    <scope>NUCLEOTIDE SEQUENCE</scope>
</reference>
<protein>
    <submittedName>
        <fullName evidence="1">Uncharacterized protein</fullName>
    </submittedName>
</protein>
<gene>
    <name evidence="1" type="ORF">POCTA_138.1.T0190050</name>
</gene>
<dbReference type="OrthoDB" id="298777at2759"/>
<evidence type="ECO:0000313" key="1">
    <source>
        <dbReference type="EMBL" id="CAD8146680.1"/>
    </source>
</evidence>
<sequence>MKSLEASEDNVQKYCKCDERWQEGIFQAEGIEQRQRTLKKTNFLVQYTKDRWIHYIQDGCILRKDRALSSNLQPEIYKNLEHVKYLRWKGEYEGNQKKVGKWNAFWRGENIKVGGFYNENGLKQGKWVEQFLNYFEQLFCFESSISQVTYSGYYNKGVKMGEWTCYLYDKQIASGIYNQYGQKNGIWVELHDNFSIDQMVTFVGEYDNGVKFGRWNIFFQSSFYYERQLIGGGDYNEKGLKNGFWIDIYENYNHEYEILYTGLYSNGKKQGQWDIEFKDSRFAPSHPKIGGGVYDENEQKTGKWIELYEDFRNVCQIILEGEYIKGIKQGKWTSQFRLNLKHKFKIIGGGNYDLQGRKIGKWIDMNDNFWKQCQVIESGQYDCGKRIGSWIIKFRYTIKKDFNKIGGGKYDDQGMKNGKWVEIFQSFQNSCQVILTGDYLDGKKVEKWKILVRDHEKDRFQQIGGGIYDQNGLKVGEWIDLIENFTINNQVIMKGEYFNGKKQGLWNILYKKDPKFDFYILAGGSYDKDGEKNGNWIDLNYSFGKEVGEFLFIFMGIYKNGLKMQQFTRKNLYLDE</sequence>
<dbReference type="PANTHER" id="PTHR33706">
    <property type="entry name" value="MORN VARIANT REPEAT PROTEIN"/>
    <property type="match status" value="1"/>
</dbReference>
<name>A0A8S1T2D6_PAROT</name>
<dbReference type="EMBL" id="CAJJDP010000019">
    <property type="protein sequence ID" value="CAD8146680.1"/>
    <property type="molecule type" value="Genomic_DNA"/>
</dbReference>
<dbReference type="Proteomes" id="UP000683925">
    <property type="component" value="Unassembled WGS sequence"/>
</dbReference>